<dbReference type="CDD" id="cd14667">
    <property type="entry name" value="3D_containing_proteins"/>
    <property type="match status" value="1"/>
</dbReference>
<dbReference type="Pfam" id="PF06725">
    <property type="entry name" value="3D"/>
    <property type="match status" value="1"/>
</dbReference>
<accession>A0A6J4MUG1</accession>
<proteinExistence type="predicted"/>
<organism evidence="4">
    <name type="scientific">uncultured Gemmatimonadota bacterium</name>
    <dbReference type="NCBI Taxonomy" id="203437"/>
    <lineage>
        <taxon>Bacteria</taxon>
        <taxon>Pseudomonadati</taxon>
        <taxon>Gemmatimonadota</taxon>
        <taxon>environmental samples</taxon>
    </lineage>
</organism>
<dbReference type="InterPro" id="IPR059180">
    <property type="entry name" value="3D_YorM"/>
</dbReference>
<feature type="signal peptide" evidence="2">
    <location>
        <begin position="1"/>
        <end position="20"/>
    </location>
</feature>
<reference evidence="4" key="1">
    <citation type="submission" date="2020-02" db="EMBL/GenBank/DDBJ databases">
        <authorList>
            <person name="Meier V. D."/>
        </authorList>
    </citation>
    <scope>NUCLEOTIDE SEQUENCE</scope>
    <source>
        <strain evidence="4">AVDCRST_MAG89</strain>
    </source>
</reference>
<evidence type="ECO:0000259" key="3">
    <source>
        <dbReference type="Pfam" id="PF06725"/>
    </source>
</evidence>
<keyword evidence="1 2" id="KW-0732">Signal</keyword>
<feature type="chain" id="PRO_5026773383" description="3D domain-containing protein" evidence="2">
    <location>
        <begin position="21"/>
        <end position="167"/>
    </location>
</feature>
<dbReference type="InterPro" id="IPR010611">
    <property type="entry name" value="3D_dom"/>
</dbReference>
<evidence type="ECO:0000256" key="1">
    <source>
        <dbReference type="ARBA" id="ARBA00022729"/>
    </source>
</evidence>
<dbReference type="GO" id="GO:0004553">
    <property type="term" value="F:hydrolase activity, hydrolyzing O-glycosyl compounds"/>
    <property type="evidence" value="ECO:0007669"/>
    <property type="project" value="InterPro"/>
</dbReference>
<gene>
    <name evidence="4" type="ORF">AVDCRST_MAG89-4412</name>
</gene>
<dbReference type="GO" id="GO:0019867">
    <property type="term" value="C:outer membrane"/>
    <property type="evidence" value="ECO:0007669"/>
    <property type="project" value="InterPro"/>
</dbReference>
<protein>
    <recommendedName>
        <fullName evidence="3">3D domain-containing protein</fullName>
    </recommendedName>
</protein>
<dbReference type="EMBL" id="CADCTV010000924">
    <property type="protein sequence ID" value="CAA9369164.1"/>
    <property type="molecule type" value="Genomic_DNA"/>
</dbReference>
<dbReference type="InterPro" id="IPR051933">
    <property type="entry name" value="Resuscitation_pf_RpfB"/>
</dbReference>
<dbReference type="GO" id="GO:0009254">
    <property type="term" value="P:peptidoglycan turnover"/>
    <property type="evidence" value="ECO:0007669"/>
    <property type="project" value="InterPro"/>
</dbReference>
<evidence type="ECO:0000313" key="4">
    <source>
        <dbReference type="EMBL" id="CAA9369164.1"/>
    </source>
</evidence>
<dbReference type="AlphaFoldDB" id="A0A6J4MUG1"/>
<dbReference type="SUPFAM" id="SSF50685">
    <property type="entry name" value="Barwin-like endoglucanases"/>
    <property type="match status" value="1"/>
</dbReference>
<feature type="domain" description="3D" evidence="3">
    <location>
        <begin position="99"/>
        <end position="153"/>
    </location>
</feature>
<dbReference type="PANTHER" id="PTHR39160">
    <property type="entry name" value="CELL WALL-BINDING PROTEIN YOCH"/>
    <property type="match status" value="1"/>
</dbReference>
<evidence type="ECO:0000256" key="2">
    <source>
        <dbReference type="SAM" id="SignalP"/>
    </source>
</evidence>
<name>A0A6J4MUG1_9BACT</name>
<dbReference type="InterPro" id="IPR036908">
    <property type="entry name" value="RlpA-like_sf"/>
</dbReference>
<dbReference type="PANTHER" id="PTHR39160:SF4">
    <property type="entry name" value="RESUSCITATION-PROMOTING FACTOR RPFB"/>
    <property type="match status" value="1"/>
</dbReference>
<dbReference type="Gene3D" id="2.40.40.10">
    <property type="entry name" value="RlpA-like domain"/>
    <property type="match status" value="1"/>
</dbReference>
<sequence length="167" mass="17842">MTRFLIAAALLLASAPAAEAQARNTGSDRTTRAVADADVSRAVTLVPAAGRTNTPERMDLPRAESRSVDVERRVEMRSTAYCLRGTMRTGVRVRDGMAAGDPNVLPLGSVVRVSHTDGRLIGVFVIMDTGGAVRGNKIDLWFSSCAEAEDWGIRSVITEVLDIGRAS</sequence>